<keyword evidence="2" id="KW-1185">Reference proteome</keyword>
<organism evidence="1 2">
    <name type="scientific">Arctium lappa</name>
    <name type="common">Greater burdock</name>
    <name type="synonym">Lappa major</name>
    <dbReference type="NCBI Taxonomy" id="4217"/>
    <lineage>
        <taxon>Eukaryota</taxon>
        <taxon>Viridiplantae</taxon>
        <taxon>Streptophyta</taxon>
        <taxon>Embryophyta</taxon>
        <taxon>Tracheophyta</taxon>
        <taxon>Spermatophyta</taxon>
        <taxon>Magnoliopsida</taxon>
        <taxon>eudicotyledons</taxon>
        <taxon>Gunneridae</taxon>
        <taxon>Pentapetalae</taxon>
        <taxon>asterids</taxon>
        <taxon>campanulids</taxon>
        <taxon>Asterales</taxon>
        <taxon>Asteraceae</taxon>
        <taxon>Carduoideae</taxon>
        <taxon>Cardueae</taxon>
        <taxon>Arctiinae</taxon>
        <taxon>Arctium</taxon>
    </lineage>
</organism>
<dbReference type="EMBL" id="CM042049">
    <property type="protein sequence ID" value="KAI3747528.1"/>
    <property type="molecule type" value="Genomic_DNA"/>
</dbReference>
<proteinExistence type="predicted"/>
<reference evidence="2" key="1">
    <citation type="journal article" date="2022" name="Mol. Ecol. Resour.">
        <title>The genomes of chicory, endive, great burdock and yacon provide insights into Asteraceae palaeo-polyploidization history and plant inulin production.</title>
        <authorList>
            <person name="Fan W."/>
            <person name="Wang S."/>
            <person name="Wang H."/>
            <person name="Wang A."/>
            <person name="Jiang F."/>
            <person name="Liu H."/>
            <person name="Zhao H."/>
            <person name="Xu D."/>
            <person name="Zhang Y."/>
        </authorList>
    </citation>
    <scope>NUCLEOTIDE SEQUENCE [LARGE SCALE GENOMIC DNA]</scope>
    <source>
        <strain evidence="2">cv. Niubang</strain>
    </source>
</reference>
<evidence type="ECO:0000313" key="1">
    <source>
        <dbReference type="EMBL" id="KAI3747528.1"/>
    </source>
</evidence>
<reference evidence="1 2" key="2">
    <citation type="journal article" date="2022" name="Mol. Ecol. Resour.">
        <title>The genomes of chicory, endive, great burdock and yacon provide insights into Asteraceae paleo-polyploidization history and plant inulin production.</title>
        <authorList>
            <person name="Fan W."/>
            <person name="Wang S."/>
            <person name="Wang H."/>
            <person name="Wang A."/>
            <person name="Jiang F."/>
            <person name="Liu H."/>
            <person name="Zhao H."/>
            <person name="Xu D."/>
            <person name="Zhang Y."/>
        </authorList>
    </citation>
    <scope>NUCLEOTIDE SEQUENCE [LARGE SCALE GENOMIC DNA]</scope>
    <source>
        <strain evidence="2">cv. Niubang</strain>
    </source>
</reference>
<sequence length="66" mass="7514">MVLLVVKKLLLLKSIEYLVVDGLCGLNGALERMKQELQQLIVEENHKEYAINVEGLYKEVNLISSK</sequence>
<accession>A0ACB9DMF6</accession>
<name>A0ACB9DMF6_ARCLA</name>
<evidence type="ECO:0000313" key="2">
    <source>
        <dbReference type="Proteomes" id="UP001055879"/>
    </source>
</evidence>
<gene>
    <name evidence="1" type="ORF">L6452_09999</name>
</gene>
<dbReference type="Proteomes" id="UP001055879">
    <property type="component" value="Linkage Group LG03"/>
</dbReference>
<protein>
    <submittedName>
        <fullName evidence="1">Uncharacterized protein</fullName>
    </submittedName>
</protein>
<comment type="caution">
    <text evidence="1">The sequence shown here is derived from an EMBL/GenBank/DDBJ whole genome shotgun (WGS) entry which is preliminary data.</text>
</comment>